<gene>
    <name evidence="2" type="ORF">TBK1r_19170</name>
</gene>
<feature type="transmembrane region" description="Helical" evidence="1">
    <location>
        <begin position="85"/>
        <end position="103"/>
    </location>
</feature>
<keyword evidence="1" id="KW-0812">Transmembrane</keyword>
<evidence type="ECO:0000256" key="1">
    <source>
        <dbReference type="SAM" id="Phobius"/>
    </source>
</evidence>
<feature type="transmembrane region" description="Helical" evidence="1">
    <location>
        <begin position="47"/>
        <end position="65"/>
    </location>
</feature>
<organism evidence="2 3">
    <name type="scientific">Stieleria magnilauensis</name>
    <dbReference type="NCBI Taxonomy" id="2527963"/>
    <lineage>
        <taxon>Bacteria</taxon>
        <taxon>Pseudomonadati</taxon>
        <taxon>Planctomycetota</taxon>
        <taxon>Planctomycetia</taxon>
        <taxon>Pirellulales</taxon>
        <taxon>Pirellulaceae</taxon>
        <taxon>Stieleria</taxon>
    </lineage>
</organism>
<feature type="transmembrane region" description="Helical" evidence="1">
    <location>
        <begin position="225"/>
        <end position="242"/>
    </location>
</feature>
<dbReference type="EMBL" id="CP036432">
    <property type="protein sequence ID" value="QDV82984.1"/>
    <property type="molecule type" value="Genomic_DNA"/>
</dbReference>
<feature type="transmembrane region" description="Helical" evidence="1">
    <location>
        <begin position="143"/>
        <end position="162"/>
    </location>
</feature>
<feature type="transmembrane region" description="Helical" evidence="1">
    <location>
        <begin position="400"/>
        <end position="420"/>
    </location>
</feature>
<accession>A0ABX5XM49</accession>
<feature type="transmembrane region" description="Helical" evidence="1">
    <location>
        <begin position="274"/>
        <end position="292"/>
    </location>
</feature>
<reference evidence="2 3" key="1">
    <citation type="submission" date="2019-02" db="EMBL/GenBank/DDBJ databases">
        <title>Deep-cultivation of Planctomycetes and their phenomic and genomic characterization uncovers novel biology.</title>
        <authorList>
            <person name="Wiegand S."/>
            <person name="Jogler M."/>
            <person name="Boedeker C."/>
            <person name="Pinto D."/>
            <person name="Vollmers J."/>
            <person name="Rivas-Marin E."/>
            <person name="Kohn T."/>
            <person name="Peeters S.H."/>
            <person name="Heuer A."/>
            <person name="Rast P."/>
            <person name="Oberbeckmann S."/>
            <person name="Bunk B."/>
            <person name="Jeske O."/>
            <person name="Meyerdierks A."/>
            <person name="Storesund J.E."/>
            <person name="Kallscheuer N."/>
            <person name="Luecker S."/>
            <person name="Lage O.M."/>
            <person name="Pohl T."/>
            <person name="Merkel B.J."/>
            <person name="Hornburger P."/>
            <person name="Mueller R.-W."/>
            <person name="Bruemmer F."/>
            <person name="Labrenz M."/>
            <person name="Spormann A.M."/>
            <person name="Op den Camp H."/>
            <person name="Overmann J."/>
            <person name="Amann R."/>
            <person name="Jetten M.S.M."/>
            <person name="Mascher T."/>
            <person name="Medema M.H."/>
            <person name="Devos D.P."/>
            <person name="Kaster A.-K."/>
            <person name="Ovreas L."/>
            <person name="Rohde M."/>
            <person name="Galperin M.Y."/>
            <person name="Jogler C."/>
        </authorList>
    </citation>
    <scope>NUCLEOTIDE SEQUENCE [LARGE SCALE GENOMIC DNA]</scope>
    <source>
        <strain evidence="2 3">TBK1r</strain>
    </source>
</reference>
<keyword evidence="3" id="KW-1185">Reference proteome</keyword>
<feature type="transmembrane region" description="Helical" evidence="1">
    <location>
        <begin position="5"/>
        <end position="27"/>
    </location>
</feature>
<name>A0ABX5XM49_9BACT</name>
<keyword evidence="1" id="KW-0472">Membrane</keyword>
<keyword evidence="1" id="KW-1133">Transmembrane helix</keyword>
<evidence type="ECO:0000313" key="3">
    <source>
        <dbReference type="Proteomes" id="UP000318081"/>
    </source>
</evidence>
<sequence length="465" mass="51287">MDFIFYITVVIGALVAVTDWRVGLPIAIVLDCLRDPVRKLTEGEPTLVTYCVSVVWAAAFVGLFFGSEGGLRQIRARFPWVERVITWYVLGLLPGAVLSLTLYQNGILLAALGFISYAAPLLGVGLGIALAFQLKHLRHLLQVYVLVNCIAFIGSLAEWLQWDWPALGGLAGFEWIRHMPGVIVQLISGFFRSPDIAGFHAANAMMVSAILLLNRGDKPGMRRRINPLWLTTAIWSFMPLLLCGRRKMLIMPVIFVAAYLLYIQLAARRNFVQVGSYLLLIVAIGAIPLVIYRDQDAIADHQAYYATTISDVAPRLRDNVAMGIVETLRQSGLMGSGLGVATQGAQHFAVEERQDAWQEDGITRLFKELGVPGVVLILIALSTLLSHCRRMIRKQRYLPLIELQAMFFALLMANFASFVASHQHFSGDPPNALWVLLFAGVFIGTLGLGASTPARSNQRFTPGLP</sequence>
<protein>
    <recommendedName>
        <fullName evidence="4">O-Antigen ligase</fullName>
    </recommendedName>
</protein>
<proteinExistence type="predicted"/>
<dbReference type="Proteomes" id="UP000318081">
    <property type="component" value="Chromosome"/>
</dbReference>
<evidence type="ECO:0000313" key="2">
    <source>
        <dbReference type="EMBL" id="QDV82984.1"/>
    </source>
</evidence>
<feature type="transmembrane region" description="Helical" evidence="1">
    <location>
        <begin position="432"/>
        <end position="450"/>
    </location>
</feature>
<feature type="transmembrane region" description="Helical" evidence="1">
    <location>
        <begin position="109"/>
        <end position="131"/>
    </location>
</feature>
<feature type="transmembrane region" description="Helical" evidence="1">
    <location>
        <begin position="248"/>
        <end position="267"/>
    </location>
</feature>
<feature type="transmembrane region" description="Helical" evidence="1">
    <location>
        <begin position="369"/>
        <end position="388"/>
    </location>
</feature>
<feature type="transmembrane region" description="Helical" evidence="1">
    <location>
        <begin position="196"/>
        <end position="213"/>
    </location>
</feature>
<dbReference type="RefSeq" id="WP_145209182.1">
    <property type="nucleotide sequence ID" value="NZ_CP036432.1"/>
</dbReference>
<evidence type="ECO:0008006" key="4">
    <source>
        <dbReference type="Google" id="ProtNLM"/>
    </source>
</evidence>